<dbReference type="Proteomes" id="UP000237310">
    <property type="component" value="Unassembled WGS sequence"/>
</dbReference>
<proteinExistence type="predicted"/>
<dbReference type="RefSeq" id="WP_103805681.1">
    <property type="nucleotide sequence ID" value="NZ_PQVG01000004.1"/>
</dbReference>
<sequence>MKKYITIILFSITSLSTYGQIDVLMQGYDNKYALEHIEMYIKNPEEDFTLSYLPPFKDGLRIVNVDSNWLQSITTLIKQNPSIIYPYLDSNTQNLAAYILLVHTFDIQITDNNEQTYLYILKKEVFDPVEIASYVANNAIPSGVDPSVHLLNFIWGHVATEANIRIKAAIK</sequence>
<dbReference type="OrthoDB" id="9854278at2"/>
<keyword evidence="2" id="KW-1185">Reference proteome</keyword>
<dbReference type="EMBL" id="PQVG01000004">
    <property type="protein sequence ID" value="POY39793.1"/>
    <property type="molecule type" value="Genomic_DNA"/>
</dbReference>
<accession>A0A2S5ACF3</accession>
<gene>
    <name evidence="1" type="ORF">C3L50_08155</name>
</gene>
<name>A0A2S5ACF3_9FLAO</name>
<reference evidence="1 2" key="1">
    <citation type="submission" date="2018-01" db="EMBL/GenBank/DDBJ databases">
        <authorList>
            <person name="Gaut B.S."/>
            <person name="Morton B.R."/>
            <person name="Clegg M.T."/>
            <person name="Duvall M.R."/>
        </authorList>
    </citation>
    <scope>NUCLEOTIDE SEQUENCE [LARGE SCALE GENOMIC DNA]</scope>
    <source>
        <strain evidence="1 2">HR-AY</strain>
    </source>
</reference>
<organism evidence="1 2">
    <name type="scientific">Flavobacterium alvei</name>
    <dbReference type="NCBI Taxonomy" id="2080416"/>
    <lineage>
        <taxon>Bacteria</taxon>
        <taxon>Pseudomonadati</taxon>
        <taxon>Bacteroidota</taxon>
        <taxon>Flavobacteriia</taxon>
        <taxon>Flavobacteriales</taxon>
        <taxon>Flavobacteriaceae</taxon>
        <taxon>Flavobacterium</taxon>
    </lineage>
</organism>
<dbReference type="AlphaFoldDB" id="A0A2S5ACF3"/>
<protein>
    <submittedName>
        <fullName evidence="1">Uncharacterized protein</fullName>
    </submittedName>
</protein>
<evidence type="ECO:0000313" key="2">
    <source>
        <dbReference type="Proteomes" id="UP000237310"/>
    </source>
</evidence>
<evidence type="ECO:0000313" key="1">
    <source>
        <dbReference type="EMBL" id="POY39793.1"/>
    </source>
</evidence>
<comment type="caution">
    <text evidence="1">The sequence shown here is derived from an EMBL/GenBank/DDBJ whole genome shotgun (WGS) entry which is preliminary data.</text>
</comment>